<dbReference type="InterPro" id="IPR018330">
    <property type="entry name" value="RecT_fam"/>
</dbReference>
<dbReference type="Proteomes" id="UP001500655">
    <property type="component" value="Unassembled WGS sequence"/>
</dbReference>
<accession>A0ABP4XGN9</accession>
<protein>
    <recommendedName>
        <fullName evidence="3">Phage recombination protein Bet</fullName>
    </recommendedName>
</protein>
<reference evidence="2" key="1">
    <citation type="journal article" date="2019" name="Int. J. Syst. Evol. Microbiol.">
        <title>The Global Catalogue of Microorganisms (GCM) 10K type strain sequencing project: providing services to taxonomists for standard genome sequencing and annotation.</title>
        <authorList>
            <consortium name="The Broad Institute Genomics Platform"/>
            <consortium name="The Broad Institute Genome Sequencing Center for Infectious Disease"/>
            <person name="Wu L."/>
            <person name="Ma J."/>
        </authorList>
    </citation>
    <scope>NUCLEOTIDE SEQUENCE [LARGE SCALE GENOMIC DNA]</scope>
    <source>
        <strain evidence="2">JCM 13249</strain>
    </source>
</reference>
<gene>
    <name evidence="1" type="ORF">GCM10009681_57270</name>
</gene>
<evidence type="ECO:0008006" key="3">
    <source>
        <dbReference type="Google" id="ProtNLM"/>
    </source>
</evidence>
<dbReference type="InterPro" id="IPR010183">
    <property type="entry name" value="Phage_lambda_Bet"/>
</dbReference>
<comment type="caution">
    <text evidence="1">The sequence shown here is derived from an EMBL/GenBank/DDBJ whole genome shotgun (WGS) entry which is preliminary data.</text>
</comment>
<proteinExistence type="predicted"/>
<sequence>MSTEITKAGGSLAIRPDQTNWTPEQAAVLRQGGIDNDVTPAELSGFLHLSQRTGLDPFTRQVYLIGRWDNRQKRKVFTPQTSIDGYRVIAHRVVAAAGHTLGYEDTLWCDASGRWYDVWLSDEAPAAAKVVVVRNGQRFPAVAKYSEYVQRGKEDKVIGLWGKMPATMTAKCAEALALRMAFPHDLAGVYTAEEMAQADNPEPERHLRSVQPGEADPWATAAPVAPAAPARDFVAEAHAAATADEVRQIYRDASAAGYGPGTATLQEIAEVGKAKAASPAAPAPADTVTDAEFADPVAEAEQQLRATATRVGLDTLDADFQQSYGIPIGEAGVQQLTEMTQILSGTAGAA</sequence>
<dbReference type="RefSeq" id="WP_051785505.1">
    <property type="nucleotide sequence ID" value="NZ_BAAALS010000080.1"/>
</dbReference>
<evidence type="ECO:0000313" key="2">
    <source>
        <dbReference type="Proteomes" id="UP001500655"/>
    </source>
</evidence>
<dbReference type="NCBIfam" id="TIGR01913">
    <property type="entry name" value="bet_lambda"/>
    <property type="match status" value="1"/>
</dbReference>
<dbReference type="EMBL" id="BAAALS010000080">
    <property type="protein sequence ID" value="GAA1779540.1"/>
    <property type="molecule type" value="Genomic_DNA"/>
</dbReference>
<name>A0ABP4XGN9_9ACTN</name>
<keyword evidence="2" id="KW-1185">Reference proteome</keyword>
<organism evidence="1 2">
    <name type="scientific">Luedemannella helvata</name>
    <dbReference type="NCBI Taxonomy" id="349315"/>
    <lineage>
        <taxon>Bacteria</taxon>
        <taxon>Bacillati</taxon>
        <taxon>Actinomycetota</taxon>
        <taxon>Actinomycetes</taxon>
        <taxon>Micromonosporales</taxon>
        <taxon>Micromonosporaceae</taxon>
        <taxon>Luedemannella</taxon>
    </lineage>
</organism>
<dbReference type="Pfam" id="PF03837">
    <property type="entry name" value="RecT"/>
    <property type="match status" value="1"/>
</dbReference>
<evidence type="ECO:0000313" key="1">
    <source>
        <dbReference type="EMBL" id="GAA1779540.1"/>
    </source>
</evidence>